<dbReference type="EMBL" id="JAFBFH010000008">
    <property type="protein sequence ID" value="MBM7714535.1"/>
    <property type="molecule type" value="Genomic_DNA"/>
</dbReference>
<gene>
    <name evidence="2" type="ORF">JOC94_001507</name>
</gene>
<keyword evidence="3" id="KW-1185">Reference proteome</keyword>
<feature type="transmembrane region" description="Helical" evidence="1">
    <location>
        <begin position="101"/>
        <end position="124"/>
    </location>
</feature>
<feature type="transmembrane region" description="Helical" evidence="1">
    <location>
        <begin position="46"/>
        <end position="76"/>
    </location>
</feature>
<evidence type="ECO:0000313" key="2">
    <source>
        <dbReference type="EMBL" id="MBM7714535.1"/>
    </source>
</evidence>
<comment type="caution">
    <text evidence="2">The sequence shown here is derived from an EMBL/GenBank/DDBJ whole genome shotgun (WGS) entry which is preliminary data.</text>
</comment>
<dbReference type="Proteomes" id="UP000823485">
    <property type="component" value="Unassembled WGS sequence"/>
</dbReference>
<organism evidence="2 3">
    <name type="scientific">Siminovitchia thermophila</name>
    <dbReference type="NCBI Taxonomy" id="1245522"/>
    <lineage>
        <taxon>Bacteria</taxon>
        <taxon>Bacillati</taxon>
        <taxon>Bacillota</taxon>
        <taxon>Bacilli</taxon>
        <taxon>Bacillales</taxon>
        <taxon>Bacillaceae</taxon>
        <taxon>Siminovitchia</taxon>
    </lineage>
</organism>
<feature type="transmembrane region" description="Helical" evidence="1">
    <location>
        <begin position="187"/>
        <end position="208"/>
    </location>
</feature>
<keyword evidence="1" id="KW-0812">Transmembrane</keyword>
<keyword evidence="1" id="KW-1133">Transmembrane helix</keyword>
<dbReference type="PANTHER" id="PTHR37305:SF1">
    <property type="entry name" value="MEMBRANE PROTEIN"/>
    <property type="match status" value="1"/>
</dbReference>
<name>A0ABS2R4F8_9BACI</name>
<sequence length="214" mass="24331">MSIAEVFMLYFNLVAVLIIIMSFTHEYRTGQLRMVLQRSHRFSSVFFAKNLVVLLYLFLLVVFYFICSLVAGWFFFDSAEEVYLFFQIEPVTPIYSLGYSAVYYLLSFLSLAAVASVTIFLSVISKSSTSAFAVTVGFLLVSMLFPVLLGMFGESIGYSQYVYFSLIEIQFSGVVQMLTDNVFLKGWIFAVMIAYIFLGTAASLLVFLKRDYLI</sequence>
<reference evidence="2 3" key="1">
    <citation type="submission" date="2021-01" db="EMBL/GenBank/DDBJ databases">
        <title>Genomic Encyclopedia of Type Strains, Phase IV (KMG-IV): sequencing the most valuable type-strain genomes for metagenomic binning, comparative biology and taxonomic classification.</title>
        <authorList>
            <person name="Goeker M."/>
        </authorList>
    </citation>
    <scope>NUCLEOTIDE SEQUENCE [LARGE SCALE GENOMIC DNA]</scope>
    <source>
        <strain evidence="2 3">DSM 105453</strain>
    </source>
</reference>
<dbReference type="PANTHER" id="PTHR37305">
    <property type="entry name" value="INTEGRAL MEMBRANE PROTEIN-RELATED"/>
    <property type="match status" value="1"/>
</dbReference>
<protein>
    <submittedName>
        <fullName evidence="2">ABC-type transport system involved in multi-copper enzyme maturation permease subunit</fullName>
    </submittedName>
</protein>
<dbReference type="RefSeq" id="WP_139345663.1">
    <property type="nucleotide sequence ID" value="NZ_JAFBFH010000008.1"/>
</dbReference>
<feature type="transmembrane region" description="Helical" evidence="1">
    <location>
        <begin position="131"/>
        <end position="152"/>
    </location>
</feature>
<feature type="transmembrane region" description="Helical" evidence="1">
    <location>
        <begin position="6"/>
        <end position="25"/>
    </location>
</feature>
<evidence type="ECO:0000256" key="1">
    <source>
        <dbReference type="SAM" id="Phobius"/>
    </source>
</evidence>
<keyword evidence="1" id="KW-0472">Membrane</keyword>
<evidence type="ECO:0000313" key="3">
    <source>
        <dbReference type="Proteomes" id="UP000823485"/>
    </source>
</evidence>
<proteinExistence type="predicted"/>
<accession>A0ABS2R4F8</accession>